<gene>
    <name evidence="2" type="ORF">ACN38_g6610</name>
</gene>
<feature type="compositionally biased region" description="Basic and acidic residues" evidence="1">
    <location>
        <begin position="89"/>
        <end position="102"/>
    </location>
</feature>
<proteinExistence type="predicted"/>
<evidence type="ECO:0000313" key="2">
    <source>
        <dbReference type="EMBL" id="KOS42516.1"/>
    </source>
</evidence>
<reference evidence="2 3" key="1">
    <citation type="submission" date="2015-08" db="EMBL/GenBank/DDBJ databases">
        <title>Genome sequencing of Penicillium nordicum.</title>
        <authorList>
            <person name="Nguyen H.D."/>
            <person name="Seifert K.A."/>
        </authorList>
    </citation>
    <scope>NUCLEOTIDE SEQUENCE [LARGE SCALE GENOMIC DNA]</scope>
    <source>
        <strain evidence="2 3">DAOMC 185683</strain>
    </source>
</reference>
<sequence length="112" mass="11877">MLHIYMNIHPGSWRLNHVSVGQSSGRGPLSSDVRLPPFSLPSPANLDPVGSHVYSVSSSAHTEPDEPKPVSGASGTKPCPRSDTGPNRESTERLSSDKRDSPHAIADLADAL</sequence>
<protein>
    <submittedName>
        <fullName evidence="2">Uncharacterized protein</fullName>
    </submittedName>
</protein>
<dbReference type="AlphaFoldDB" id="A0A0M8NZN3"/>
<comment type="caution">
    <text evidence="2">The sequence shown here is derived from an EMBL/GenBank/DDBJ whole genome shotgun (WGS) entry which is preliminary data.</text>
</comment>
<accession>A0A0M8NZN3</accession>
<name>A0A0M8NZN3_9EURO</name>
<dbReference type="EMBL" id="LHQQ01000104">
    <property type="protein sequence ID" value="KOS42516.1"/>
    <property type="molecule type" value="Genomic_DNA"/>
</dbReference>
<evidence type="ECO:0000313" key="3">
    <source>
        <dbReference type="Proteomes" id="UP000037696"/>
    </source>
</evidence>
<evidence type="ECO:0000256" key="1">
    <source>
        <dbReference type="SAM" id="MobiDB-lite"/>
    </source>
</evidence>
<organism evidence="2 3">
    <name type="scientific">Penicillium nordicum</name>
    <dbReference type="NCBI Taxonomy" id="229535"/>
    <lineage>
        <taxon>Eukaryota</taxon>
        <taxon>Fungi</taxon>
        <taxon>Dikarya</taxon>
        <taxon>Ascomycota</taxon>
        <taxon>Pezizomycotina</taxon>
        <taxon>Eurotiomycetes</taxon>
        <taxon>Eurotiomycetidae</taxon>
        <taxon>Eurotiales</taxon>
        <taxon>Aspergillaceae</taxon>
        <taxon>Penicillium</taxon>
    </lineage>
</organism>
<keyword evidence="3" id="KW-1185">Reference proteome</keyword>
<dbReference type="Proteomes" id="UP000037696">
    <property type="component" value="Unassembled WGS sequence"/>
</dbReference>
<feature type="region of interest" description="Disordered" evidence="1">
    <location>
        <begin position="15"/>
        <end position="112"/>
    </location>
</feature>